<sequence>MIIQNPTSVMNDLTTDQFTDDQIIEKLRSEKNNELFSVLYRRYFPRVKDKCYSFLKNKSQSEEFANDILSKAFEKLESFQGKSQFSSWLYSISYNAIIDYLRKKKQLHYPNWNQNNELPEIIDESDTEINELSYENLLEVFEKIHPEEKALLLMKYQDSLSLKEIATSLTISEDAVKMRLKRARARVVYMYFKLFSND</sequence>
<feature type="domain" description="RNA polymerase sigma factor 70 region 4 type 2" evidence="7">
    <location>
        <begin position="135"/>
        <end position="186"/>
    </location>
</feature>
<dbReference type="SUPFAM" id="SSF88946">
    <property type="entry name" value="Sigma2 domain of RNA polymerase sigma factors"/>
    <property type="match status" value="1"/>
</dbReference>
<dbReference type="OrthoDB" id="1027298at2"/>
<dbReference type="Gene3D" id="1.10.10.10">
    <property type="entry name" value="Winged helix-like DNA-binding domain superfamily/Winged helix DNA-binding domain"/>
    <property type="match status" value="1"/>
</dbReference>
<keyword evidence="9" id="KW-1185">Reference proteome</keyword>
<dbReference type="Proteomes" id="UP000266441">
    <property type="component" value="Unassembled WGS sequence"/>
</dbReference>
<evidence type="ECO:0000259" key="7">
    <source>
        <dbReference type="Pfam" id="PF08281"/>
    </source>
</evidence>
<organism evidence="8 9">
    <name type="scientific">Mariniphaga sediminis</name>
    <dbReference type="NCBI Taxonomy" id="1628158"/>
    <lineage>
        <taxon>Bacteria</taxon>
        <taxon>Pseudomonadati</taxon>
        <taxon>Bacteroidota</taxon>
        <taxon>Bacteroidia</taxon>
        <taxon>Marinilabiliales</taxon>
        <taxon>Prolixibacteraceae</taxon>
        <taxon>Mariniphaga</taxon>
    </lineage>
</organism>
<evidence type="ECO:0000313" key="9">
    <source>
        <dbReference type="Proteomes" id="UP000266441"/>
    </source>
</evidence>
<dbReference type="PANTHER" id="PTHR43133">
    <property type="entry name" value="RNA POLYMERASE ECF-TYPE SIGMA FACTO"/>
    <property type="match status" value="1"/>
</dbReference>
<dbReference type="SUPFAM" id="SSF88659">
    <property type="entry name" value="Sigma3 and sigma4 domains of RNA polymerase sigma factors"/>
    <property type="match status" value="1"/>
</dbReference>
<dbReference type="InterPro" id="IPR007627">
    <property type="entry name" value="RNA_pol_sigma70_r2"/>
</dbReference>
<keyword evidence="2" id="KW-0805">Transcription regulation</keyword>
<dbReference type="InterPro" id="IPR039425">
    <property type="entry name" value="RNA_pol_sigma-70-like"/>
</dbReference>
<evidence type="ECO:0000256" key="5">
    <source>
        <dbReference type="ARBA" id="ARBA00023163"/>
    </source>
</evidence>
<keyword evidence="3" id="KW-0731">Sigma factor</keyword>
<evidence type="ECO:0000313" key="8">
    <source>
        <dbReference type="EMBL" id="RIH66767.1"/>
    </source>
</evidence>
<feature type="domain" description="RNA polymerase sigma-70 region 2" evidence="6">
    <location>
        <begin position="39"/>
        <end position="105"/>
    </location>
</feature>
<protein>
    <submittedName>
        <fullName evidence="8">RNA polymerase sigma factor</fullName>
    </submittedName>
</protein>
<keyword evidence="5" id="KW-0804">Transcription</keyword>
<keyword evidence="4" id="KW-0238">DNA-binding</keyword>
<name>A0A399D5C6_9BACT</name>
<dbReference type="CDD" id="cd06171">
    <property type="entry name" value="Sigma70_r4"/>
    <property type="match status" value="1"/>
</dbReference>
<proteinExistence type="inferred from homology"/>
<dbReference type="NCBIfam" id="TIGR02937">
    <property type="entry name" value="sigma70-ECF"/>
    <property type="match status" value="1"/>
</dbReference>
<evidence type="ECO:0000259" key="6">
    <source>
        <dbReference type="Pfam" id="PF04542"/>
    </source>
</evidence>
<dbReference type="GO" id="GO:0003677">
    <property type="term" value="F:DNA binding"/>
    <property type="evidence" value="ECO:0007669"/>
    <property type="project" value="UniProtKB-KW"/>
</dbReference>
<dbReference type="InterPro" id="IPR013249">
    <property type="entry name" value="RNA_pol_sigma70_r4_t2"/>
</dbReference>
<dbReference type="Pfam" id="PF08281">
    <property type="entry name" value="Sigma70_r4_2"/>
    <property type="match status" value="1"/>
</dbReference>
<evidence type="ECO:0000256" key="1">
    <source>
        <dbReference type="ARBA" id="ARBA00010641"/>
    </source>
</evidence>
<accession>A0A399D5C6</accession>
<dbReference type="PANTHER" id="PTHR43133:SF8">
    <property type="entry name" value="RNA POLYMERASE SIGMA FACTOR HI_1459-RELATED"/>
    <property type="match status" value="1"/>
</dbReference>
<dbReference type="Pfam" id="PF04542">
    <property type="entry name" value="Sigma70_r2"/>
    <property type="match status" value="1"/>
</dbReference>
<gene>
    <name evidence="8" type="ORF">D1164_04015</name>
</gene>
<dbReference type="GO" id="GO:0016987">
    <property type="term" value="F:sigma factor activity"/>
    <property type="evidence" value="ECO:0007669"/>
    <property type="project" value="UniProtKB-KW"/>
</dbReference>
<dbReference type="EMBL" id="QWET01000002">
    <property type="protein sequence ID" value="RIH66767.1"/>
    <property type="molecule type" value="Genomic_DNA"/>
</dbReference>
<comment type="similarity">
    <text evidence="1">Belongs to the sigma-70 factor family. ECF subfamily.</text>
</comment>
<dbReference type="InterPro" id="IPR036388">
    <property type="entry name" value="WH-like_DNA-bd_sf"/>
</dbReference>
<comment type="caution">
    <text evidence="8">The sequence shown here is derived from an EMBL/GenBank/DDBJ whole genome shotgun (WGS) entry which is preliminary data.</text>
</comment>
<reference evidence="8 9" key="1">
    <citation type="journal article" date="2015" name="Int. J. Syst. Evol. Microbiol.">
        <title>Mariniphaga sediminis sp. nov., isolated from coastal sediment.</title>
        <authorList>
            <person name="Wang F.Q."/>
            <person name="Shen Q.Y."/>
            <person name="Chen G.J."/>
            <person name="Du Z.J."/>
        </authorList>
    </citation>
    <scope>NUCLEOTIDE SEQUENCE [LARGE SCALE GENOMIC DNA]</scope>
    <source>
        <strain evidence="8 9">SY21</strain>
    </source>
</reference>
<dbReference type="InterPro" id="IPR013325">
    <property type="entry name" value="RNA_pol_sigma_r2"/>
</dbReference>
<dbReference type="AlphaFoldDB" id="A0A399D5C6"/>
<dbReference type="Gene3D" id="1.10.1740.10">
    <property type="match status" value="1"/>
</dbReference>
<evidence type="ECO:0000256" key="3">
    <source>
        <dbReference type="ARBA" id="ARBA00023082"/>
    </source>
</evidence>
<evidence type="ECO:0000256" key="2">
    <source>
        <dbReference type="ARBA" id="ARBA00023015"/>
    </source>
</evidence>
<dbReference type="InterPro" id="IPR013324">
    <property type="entry name" value="RNA_pol_sigma_r3/r4-like"/>
</dbReference>
<evidence type="ECO:0000256" key="4">
    <source>
        <dbReference type="ARBA" id="ARBA00023125"/>
    </source>
</evidence>
<dbReference type="InterPro" id="IPR014284">
    <property type="entry name" value="RNA_pol_sigma-70_dom"/>
</dbReference>
<dbReference type="GO" id="GO:0006352">
    <property type="term" value="P:DNA-templated transcription initiation"/>
    <property type="evidence" value="ECO:0007669"/>
    <property type="project" value="InterPro"/>
</dbReference>